<dbReference type="Pfam" id="PF02952">
    <property type="entry name" value="Fucose_iso_C"/>
    <property type="match status" value="1"/>
</dbReference>
<evidence type="ECO:0000313" key="5">
    <source>
        <dbReference type="Proteomes" id="UP000009234"/>
    </source>
</evidence>
<dbReference type="PANTHER" id="PTHR36120">
    <property type="entry name" value="FUCOSE ISOMERASE"/>
    <property type="match status" value="1"/>
</dbReference>
<reference evidence="5" key="1">
    <citation type="submission" date="2011-05" db="EMBL/GenBank/DDBJ databases">
        <title>Complete sequence of Desulfotomaculum ruminis DSM 2154.</title>
        <authorList>
            <person name="Lucas S."/>
            <person name="Copeland A."/>
            <person name="Lapidus A."/>
            <person name="Cheng J.-F."/>
            <person name="Goodwin L."/>
            <person name="Pitluck S."/>
            <person name="Lu M."/>
            <person name="Detter J.C."/>
            <person name="Han C."/>
            <person name="Tapia R."/>
            <person name="Land M."/>
            <person name="Hauser L."/>
            <person name="Kyrpides N."/>
            <person name="Ivanova N."/>
            <person name="Mikhailova N."/>
            <person name="Pagani I."/>
            <person name="Stams A.J.M."/>
            <person name="Plugge C.M."/>
            <person name="Muyzer G."/>
            <person name="Kuever J."/>
            <person name="Parshina S.N."/>
            <person name="Ivanova A.E."/>
            <person name="Nazina T.N."/>
            <person name="Brambilla E."/>
            <person name="Spring S."/>
            <person name="Klenk H.-P."/>
            <person name="Woyke T."/>
        </authorList>
    </citation>
    <scope>NUCLEOTIDE SEQUENCE [LARGE SCALE GENOMIC DNA]</scope>
    <source>
        <strain evidence="5">ATCC 23193 / DSM 2154 / NCIB 8452 / DL</strain>
    </source>
</reference>
<dbReference type="InterPro" id="IPR009015">
    <property type="entry name" value="Fucose_isomerase_N/cen_sf"/>
</dbReference>
<gene>
    <name evidence="4" type="ordered locus">Desru_3853</name>
</gene>
<reference evidence="4 5" key="2">
    <citation type="journal article" date="2012" name="Stand. Genomic Sci.">
        <title>Complete genome sequence of the sulfate-reducing firmicute Desulfotomaculum ruminis type strain (DL(T)).</title>
        <authorList>
            <person name="Spring S."/>
            <person name="Visser M."/>
            <person name="Lu M."/>
            <person name="Copeland A."/>
            <person name="Lapidus A."/>
            <person name="Lucas S."/>
            <person name="Cheng J.F."/>
            <person name="Han C."/>
            <person name="Tapia R."/>
            <person name="Goodwin L.A."/>
            <person name="Pitluck S."/>
            <person name="Ivanova N."/>
            <person name="Land M."/>
            <person name="Hauser L."/>
            <person name="Larimer F."/>
            <person name="Rohde M."/>
            <person name="Goker M."/>
            <person name="Detter J.C."/>
            <person name="Kyrpides N.C."/>
            <person name="Woyke T."/>
            <person name="Schaap P.J."/>
            <person name="Plugge C.M."/>
            <person name="Muyzer G."/>
            <person name="Kuever J."/>
            <person name="Pereira I.A."/>
            <person name="Parshina S.N."/>
            <person name="Bernier-Latmani R."/>
            <person name="Stams A.J."/>
            <person name="Klenk H.P."/>
        </authorList>
    </citation>
    <scope>NUCLEOTIDE SEQUENCE [LARGE SCALE GENOMIC DNA]</scope>
    <source>
        <strain evidence="5">ATCC 23193 / DSM 2154 / NCIB 8452 / DL</strain>
    </source>
</reference>
<dbReference type="KEGG" id="dru:Desru_3853"/>
<dbReference type="STRING" id="696281.Desru_3853"/>
<dbReference type="AlphaFoldDB" id="F6DQQ6"/>
<dbReference type="eggNOG" id="COG2407">
    <property type="taxonomic scope" value="Bacteria"/>
</dbReference>
<feature type="domain" description="L-fucose isomerase C-terminal" evidence="3">
    <location>
        <begin position="357"/>
        <end position="440"/>
    </location>
</feature>
<dbReference type="GO" id="GO:0006004">
    <property type="term" value="P:fucose metabolic process"/>
    <property type="evidence" value="ECO:0007669"/>
    <property type="project" value="InterPro"/>
</dbReference>
<dbReference type="GO" id="GO:0005737">
    <property type="term" value="C:cytoplasm"/>
    <property type="evidence" value="ECO:0007669"/>
    <property type="project" value="InterPro"/>
</dbReference>
<protein>
    <submittedName>
        <fullName evidence="4">L-fucose isomerase-like protein</fullName>
    </submittedName>
</protein>
<proteinExistence type="predicted"/>
<accession>F6DQQ6</accession>
<keyword evidence="2" id="KW-0119">Carbohydrate metabolism</keyword>
<dbReference type="EMBL" id="CP002780">
    <property type="protein sequence ID" value="AEG62053.1"/>
    <property type="molecule type" value="Genomic_DNA"/>
</dbReference>
<evidence type="ECO:0000313" key="4">
    <source>
        <dbReference type="EMBL" id="AEG62053.1"/>
    </source>
</evidence>
<keyword evidence="1 4" id="KW-0413">Isomerase</keyword>
<dbReference type="Proteomes" id="UP000009234">
    <property type="component" value="Chromosome"/>
</dbReference>
<evidence type="ECO:0000256" key="1">
    <source>
        <dbReference type="ARBA" id="ARBA00023235"/>
    </source>
</evidence>
<dbReference type="GO" id="GO:0008736">
    <property type="term" value="F:L-fucose isomerase activity"/>
    <property type="evidence" value="ECO:0007669"/>
    <property type="project" value="InterPro"/>
</dbReference>
<keyword evidence="5" id="KW-1185">Reference proteome</keyword>
<name>F6DQQ6_DESRL</name>
<evidence type="ECO:0000256" key="2">
    <source>
        <dbReference type="ARBA" id="ARBA00023277"/>
    </source>
</evidence>
<dbReference type="InterPro" id="IPR004216">
    <property type="entry name" value="Fuc/Ara_isomerase_C"/>
</dbReference>
<sequence>MSLRVAYLPLGRVTFDMASANACYQKSVAMLEKMGHEMLVPTGVLTSPEEMLEFMDSIDKIDLVVFQTITFIDNRFVVDLLQKTAAPLVIWAVREPSIDGGWLRLNSLTGAFSNGCGAGVLGHKTSFLFGNPGEEAVEQKLGRIMGVLAVVKKLKNLNVGIVGNTPPGYSFGDFDELQLRQIIGSKITRIEMYKLLHQMKAVTDEEINHVIKEVFHVVEGLENLPQEQLRASAAFYFVVKRFAEENKVDAVTSRCWPDTFDFLNFAPCGALGLLNDAGIPTSCEADFNGVLTQVILNELTHSVTYFADPVSLDEKRNTLIFWHCGTGACSLARPGVSPRASVHPNRKMGLAFEFGLKPGRVTIARLGKTAGGYRLLIAGGEALDEPQKFLGTSVEVKTDYPALKFVTAAVEGGWEPHYALVYGDVKEELGEVAKYLGIEAVSF</sequence>
<dbReference type="PANTHER" id="PTHR36120:SF1">
    <property type="entry name" value="L-FUCOSE ISOMERASE C-TERMINAL DOMAIN-CONTAINING PROTEIN"/>
    <property type="match status" value="1"/>
</dbReference>
<dbReference type="InterPro" id="IPR015888">
    <property type="entry name" value="Fuc_isomerase_C"/>
</dbReference>
<evidence type="ECO:0000259" key="3">
    <source>
        <dbReference type="Pfam" id="PF02952"/>
    </source>
</evidence>
<dbReference type="SUPFAM" id="SSF53743">
    <property type="entry name" value="FucI/AraA N-terminal and middle domains"/>
    <property type="match status" value="1"/>
</dbReference>
<dbReference type="OrthoDB" id="5838738at2"/>
<dbReference type="RefSeq" id="WP_013843798.1">
    <property type="nucleotide sequence ID" value="NC_015589.1"/>
</dbReference>
<dbReference type="SUPFAM" id="SSF50443">
    <property type="entry name" value="FucI/AraA C-terminal domain-like"/>
    <property type="match status" value="1"/>
</dbReference>
<dbReference type="HOGENOM" id="CLU_045643_1_0_9"/>
<organism evidence="4 5">
    <name type="scientific">Desulforamulus ruminis (strain ATCC 23193 / DSM 2154 / NCIMB 8452 / DL)</name>
    <name type="common">Desulfotomaculum ruminis</name>
    <dbReference type="NCBI Taxonomy" id="696281"/>
    <lineage>
        <taxon>Bacteria</taxon>
        <taxon>Bacillati</taxon>
        <taxon>Bacillota</taxon>
        <taxon>Clostridia</taxon>
        <taxon>Eubacteriales</taxon>
        <taxon>Peptococcaceae</taxon>
        <taxon>Desulforamulus</taxon>
    </lineage>
</organism>